<sequence length="128" mass="15000">MLFNIIFLIILLPILLLIIILLLTLSLFKGKKKAVNYMTDDNWQELVMLEEHRRRMVARVESLQTILTTDFPSLSIPKIAVHEIKMNRSDNLASTVIDKVAEELNYLEQHIFRLETVLDTQLPNWRNV</sequence>
<dbReference type="EMBL" id="JBHLXE010000016">
    <property type="protein sequence ID" value="MFC0178819.1"/>
    <property type="molecule type" value="Genomic_DNA"/>
</dbReference>
<keyword evidence="1" id="KW-0812">Transmembrane</keyword>
<keyword evidence="3" id="KW-1185">Reference proteome</keyword>
<evidence type="ECO:0000256" key="1">
    <source>
        <dbReference type="SAM" id="Phobius"/>
    </source>
</evidence>
<reference evidence="2 3" key="1">
    <citation type="submission" date="2024-09" db="EMBL/GenBank/DDBJ databases">
        <authorList>
            <person name="Sun Q."/>
            <person name="Mori K."/>
        </authorList>
    </citation>
    <scope>NUCLEOTIDE SEQUENCE [LARGE SCALE GENOMIC DNA]</scope>
    <source>
        <strain evidence="2 3">CCM 8545</strain>
    </source>
</reference>
<protein>
    <submittedName>
        <fullName evidence="2">Uncharacterized protein</fullName>
    </submittedName>
</protein>
<accession>A0ABV6C775</accession>
<comment type="caution">
    <text evidence="2">The sequence shown here is derived from an EMBL/GenBank/DDBJ whole genome shotgun (WGS) entry which is preliminary data.</text>
</comment>
<organism evidence="2 3">
    <name type="scientific">Thorsellia kenyensis</name>
    <dbReference type="NCBI Taxonomy" id="1549888"/>
    <lineage>
        <taxon>Bacteria</taxon>
        <taxon>Pseudomonadati</taxon>
        <taxon>Pseudomonadota</taxon>
        <taxon>Gammaproteobacteria</taxon>
        <taxon>Enterobacterales</taxon>
        <taxon>Thorselliaceae</taxon>
        <taxon>Thorsellia</taxon>
    </lineage>
</organism>
<proteinExistence type="predicted"/>
<dbReference type="RefSeq" id="WP_385875802.1">
    <property type="nucleotide sequence ID" value="NZ_JBHLXE010000016.1"/>
</dbReference>
<keyword evidence="1" id="KW-0472">Membrane</keyword>
<evidence type="ECO:0000313" key="2">
    <source>
        <dbReference type="EMBL" id="MFC0178819.1"/>
    </source>
</evidence>
<evidence type="ECO:0000313" key="3">
    <source>
        <dbReference type="Proteomes" id="UP001589758"/>
    </source>
</evidence>
<name>A0ABV6C775_9GAMM</name>
<dbReference type="Proteomes" id="UP001589758">
    <property type="component" value="Unassembled WGS sequence"/>
</dbReference>
<keyword evidence="1" id="KW-1133">Transmembrane helix</keyword>
<feature type="transmembrane region" description="Helical" evidence="1">
    <location>
        <begin position="6"/>
        <end position="28"/>
    </location>
</feature>
<gene>
    <name evidence="2" type="ORF">ACFFIT_01690</name>
</gene>